<evidence type="ECO:0000259" key="9">
    <source>
        <dbReference type="Pfam" id="PF11978"/>
    </source>
</evidence>
<dbReference type="Proteomes" id="UP000054408">
    <property type="component" value="Unassembled WGS sequence"/>
</dbReference>
<feature type="repeat" description="MVP" evidence="7">
    <location>
        <begin position="56"/>
        <end position="116"/>
    </location>
</feature>
<evidence type="ECO:0000313" key="13">
    <source>
        <dbReference type="EMBL" id="KNC53117.1"/>
    </source>
</evidence>
<dbReference type="Pfam" id="PF01505">
    <property type="entry name" value="Vault"/>
    <property type="match status" value="4"/>
</dbReference>
<feature type="domain" description="Major vault protein repeat" evidence="10">
    <location>
        <begin position="277"/>
        <end position="325"/>
    </location>
</feature>
<dbReference type="PROSITE" id="PS50096">
    <property type="entry name" value="IQ"/>
    <property type="match status" value="1"/>
</dbReference>
<dbReference type="FunFam" id="2.30.30.570:FF:000001">
    <property type="entry name" value="major vault protein-like"/>
    <property type="match status" value="1"/>
</dbReference>
<feature type="repeat" description="MVP" evidence="7">
    <location>
        <begin position="283"/>
        <end position="332"/>
    </location>
</feature>
<dbReference type="InterPro" id="IPR040989">
    <property type="entry name" value="Vault_3"/>
</dbReference>
<feature type="repeat" description="MVP" evidence="7">
    <location>
        <begin position="174"/>
        <end position="226"/>
    </location>
</feature>
<feature type="domain" description="Major vault protein repeat" evidence="8">
    <location>
        <begin position="329"/>
        <end position="382"/>
    </location>
</feature>
<dbReference type="InterPro" id="IPR036013">
    <property type="entry name" value="Band_7/SPFH_dom_sf"/>
</dbReference>
<dbReference type="FunFam" id="3.30.479.30:FF:000010">
    <property type="entry name" value="major vault protein-like"/>
    <property type="match status" value="1"/>
</dbReference>
<evidence type="ECO:0000256" key="4">
    <source>
        <dbReference type="ARBA" id="ARBA00022737"/>
    </source>
</evidence>
<dbReference type="GO" id="GO:0005634">
    <property type="term" value="C:nucleus"/>
    <property type="evidence" value="ECO:0007669"/>
    <property type="project" value="UniProtKB-SubCell"/>
</dbReference>
<dbReference type="FunFam" id="2.30.30.560:FF:000001">
    <property type="entry name" value="major vault protein-like"/>
    <property type="match status" value="1"/>
</dbReference>
<dbReference type="RefSeq" id="XP_013754784.1">
    <property type="nucleotide sequence ID" value="XM_013899330.1"/>
</dbReference>
<dbReference type="InterPro" id="IPR041139">
    <property type="entry name" value="MVP_rep_dom"/>
</dbReference>
<dbReference type="InterPro" id="IPR041136">
    <property type="entry name" value="Vault_4"/>
</dbReference>
<evidence type="ECO:0000313" key="14">
    <source>
        <dbReference type="Proteomes" id="UP000054408"/>
    </source>
</evidence>
<dbReference type="PROSITE" id="PS51224">
    <property type="entry name" value="MVP"/>
    <property type="match status" value="6"/>
</dbReference>
<dbReference type="InterPro" id="IPR021870">
    <property type="entry name" value="MVP_shoulder"/>
</dbReference>
<dbReference type="CDD" id="cd08825">
    <property type="entry name" value="MVP_shoulder"/>
    <property type="match status" value="1"/>
</dbReference>
<dbReference type="OMA" id="VTYRAPH"/>
<dbReference type="InterPro" id="IPR043023">
    <property type="entry name" value="MVP_rep_sf"/>
</dbReference>
<feature type="domain" description="Major vault protein repeat" evidence="11">
    <location>
        <begin position="473"/>
        <end position="533"/>
    </location>
</feature>
<dbReference type="Pfam" id="PF17795">
    <property type="entry name" value="Vault_3"/>
    <property type="match status" value="1"/>
</dbReference>
<dbReference type="Pfam" id="PF17794">
    <property type="entry name" value="Vault_2"/>
    <property type="match status" value="2"/>
</dbReference>
<evidence type="ECO:0000256" key="2">
    <source>
        <dbReference type="ARBA" id="ARBA00004496"/>
    </source>
</evidence>
<keyword evidence="4" id="KW-0677">Repeat</keyword>
<evidence type="ECO:0000256" key="1">
    <source>
        <dbReference type="ARBA" id="ARBA00004123"/>
    </source>
</evidence>
<feature type="domain" description="Major vault protein repeat" evidence="8">
    <location>
        <begin position="114"/>
        <end position="153"/>
    </location>
</feature>
<proteinExistence type="predicted"/>
<evidence type="ECO:0000256" key="6">
    <source>
        <dbReference type="ARBA" id="ARBA00023274"/>
    </source>
</evidence>
<dbReference type="InterPro" id="IPR002499">
    <property type="entry name" value="Vault_N"/>
</dbReference>
<keyword evidence="5" id="KW-0539">Nucleus</keyword>
<dbReference type="GO" id="GO:1990904">
    <property type="term" value="C:ribonucleoprotein complex"/>
    <property type="evidence" value="ECO:0007669"/>
    <property type="project" value="UniProtKB-UniRule"/>
</dbReference>
<dbReference type="GO" id="GO:0005737">
    <property type="term" value="C:cytoplasm"/>
    <property type="evidence" value="ECO:0007669"/>
    <property type="project" value="UniProtKB-SubCell"/>
</dbReference>
<name>A0A0L0DLE2_THETB</name>
<feature type="repeat" description="MVP" evidence="7">
    <location>
        <begin position="333"/>
        <end position="397"/>
    </location>
</feature>
<dbReference type="GeneID" id="25567885"/>
<dbReference type="Gene3D" id="6.20.380.10">
    <property type="match status" value="1"/>
</dbReference>
<dbReference type="InterPro" id="IPR041134">
    <property type="entry name" value="Vault_2"/>
</dbReference>
<organism evidence="13 14">
    <name type="scientific">Thecamonas trahens ATCC 50062</name>
    <dbReference type="NCBI Taxonomy" id="461836"/>
    <lineage>
        <taxon>Eukaryota</taxon>
        <taxon>Apusozoa</taxon>
        <taxon>Apusomonadida</taxon>
        <taxon>Apusomonadidae</taxon>
        <taxon>Thecamonas</taxon>
    </lineage>
</organism>
<dbReference type="EMBL" id="GL349478">
    <property type="protein sequence ID" value="KNC53117.1"/>
    <property type="molecule type" value="Genomic_DNA"/>
</dbReference>
<dbReference type="Gene3D" id="6.10.250.720">
    <property type="match status" value="1"/>
</dbReference>
<feature type="repeat" description="MVP" evidence="7">
    <location>
        <begin position="117"/>
        <end position="173"/>
    </location>
</feature>
<accession>A0A0L0DLE2</accession>
<feature type="domain" description="Major vault protein shoulder" evidence="9">
    <location>
        <begin position="534"/>
        <end position="651"/>
    </location>
</feature>
<dbReference type="FunFam" id="2.30.30.550:FF:000001">
    <property type="entry name" value="major vault protein-like"/>
    <property type="match status" value="2"/>
</dbReference>
<dbReference type="Gene3D" id="2.30.30.550">
    <property type="entry name" value="Major Vault Protein repeat"/>
    <property type="match status" value="4"/>
</dbReference>
<evidence type="ECO:0000259" key="12">
    <source>
        <dbReference type="Pfam" id="PF17796"/>
    </source>
</evidence>
<evidence type="ECO:0000256" key="5">
    <source>
        <dbReference type="ARBA" id="ARBA00023242"/>
    </source>
</evidence>
<evidence type="ECO:0000256" key="7">
    <source>
        <dbReference type="PROSITE-ProRule" id="PRU00571"/>
    </source>
</evidence>
<dbReference type="Gene3D" id="2.30.30.620">
    <property type="match status" value="1"/>
</dbReference>
<dbReference type="AlphaFoldDB" id="A0A0L0DLE2"/>
<evidence type="ECO:0000259" key="8">
    <source>
        <dbReference type="Pfam" id="PF01505"/>
    </source>
</evidence>
<dbReference type="OrthoDB" id="6125719at2759"/>
<sequence length="861" mass="94923">MSSQPSVIRVPPFSYIHILDNNVNVTSIVAGPRTYTRPDHVRVVLGPEKMITIPPRHYCVVGNPVVRDDGGNPVVDEYGQYKLRFGDEEVREAQDRFPLYPGESLVTGVTQMPVIETNTAMLLRAKRDFKQTLADGATVDRIAGEEWLVRGPTVFKPMVEAEYVRTVEATVVRPNQALRLRARRDCIDANGVQRRTGEEWQLRSEGAYLPSVHEVVVDVVSAYVLTEKTALHLRATRNFDDALGVSRRAGEEWLVTLADADQYIPDVYEAVVGQIEITTLTNRQYCVVVDPVDAKTGRQRFGHREVRIGERSFFLNPGERLESGIEDVYVLGEDEALVIRANQAFDDVVASRGADGAVTETTVARTPGDLWMIMGPREYFPRVEVSVVDVRRAIPLDDNEGIYVRNITSGEVTVVSGESYMIREDEELWRKELPADVEALLANAATRDPLADRHARGNDDNTSASGRDMTRAVTFRVPHNAAVQIYDYKLKESRVVFGPDLVLLRPDEQFTPICLSGDKPKRPNVIKSLALLLGPDFATDIITVETSDHARLSLQLSYNWHFDVDRSSPESVRKLFSISDFVGDMCKRIASRVRGAVAQVPFDVFHKTSATLIPAALFGQDDEGNVGSYYKFPGNNLVITSIDIQSVEPVDQRTRDSLQKSVQLAIQITTASQEATAKHNAARVEQEARGALERQRIQDEVRAEESRKELLSLKALSAAVASSGQATAEAKARAEAAKIAGESSLEEAKLKVKAQEIESTAELARLVAHQNAEVDHMRKLNELEVAKARAEADIETKRWVESVAALGPETIRDLARAGPETQVALLKSLGISSVLVTDGNSPINLFNTASGLIGSGAGADQ</sequence>
<dbReference type="InterPro" id="IPR039059">
    <property type="entry name" value="MVP"/>
</dbReference>
<dbReference type="PANTHER" id="PTHR14165:SF3">
    <property type="entry name" value="MAJOR VAULT PROTEIN"/>
    <property type="match status" value="1"/>
</dbReference>
<feature type="repeat" description="MVP" evidence="7">
    <location>
        <begin position="227"/>
        <end position="281"/>
    </location>
</feature>
<feature type="domain" description="Major vault protein repeat" evidence="12">
    <location>
        <begin position="393"/>
        <end position="455"/>
    </location>
</feature>
<dbReference type="PANTHER" id="PTHR14165">
    <property type="entry name" value="MAJOR VAULT PROTEIN"/>
    <property type="match status" value="1"/>
</dbReference>
<dbReference type="Gene3D" id="2.30.30.560">
    <property type="match status" value="2"/>
</dbReference>
<dbReference type="eggNOG" id="ENOG502QPP0">
    <property type="taxonomic scope" value="Eukaryota"/>
</dbReference>
<evidence type="ECO:0000259" key="10">
    <source>
        <dbReference type="Pfam" id="PF17794"/>
    </source>
</evidence>
<dbReference type="Pfam" id="PF11978">
    <property type="entry name" value="MVP_shoulder"/>
    <property type="match status" value="1"/>
</dbReference>
<dbReference type="FunFam" id="2.30.30.570:FF:000002">
    <property type="entry name" value="Major vault protein-alpha"/>
    <property type="match status" value="1"/>
</dbReference>
<feature type="domain" description="Major vault protein repeat" evidence="8">
    <location>
        <begin position="223"/>
        <end position="266"/>
    </location>
</feature>
<reference evidence="13 14" key="1">
    <citation type="submission" date="2010-05" db="EMBL/GenBank/DDBJ databases">
        <title>The Genome Sequence of Thecamonas trahens ATCC 50062.</title>
        <authorList>
            <consortium name="The Broad Institute Genome Sequencing Platform"/>
            <person name="Russ C."/>
            <person name="Cuomo C."/>
            <person name="Shea T."/>
            <person name="Young S.K."/>
            <person name="Zeng Q."/>
            <person name="Koehrsen M."/>
            <person name="Haas B."/>
            <person name="Borodovsky M."/>
            <person name="Guigo R."/>
            <person name="Alvarado L."/>
            <person name="Berlin A."/>
            <person name="Bochicchio J."/>
            <person name="Borenstein D."/>
            <person name="Chapman S."/>
            <person name="Chen Z."/>
            <person name="Freedman E."/>
            <person name="Gellesch M."/>
            <person name="Goldberg J."/>
            <person name="Griggs A."/>
            <person name="Gujja S."/>
            <person name="Heilman E."/>
            <person name="Heiman D."/>
            <person name="Hepburn T."/>
            <person name="Howarth C."/>
            <person name="Jen D."/>
            <person name="Larson L."/>
            <person name="Mehta T."/>
            <person name="Park D."/>
            <person name="Pearson M."/>
            <person name="Roberts A."/>
            <person name="Saif S."/>
            <person name="Shenoy N."/>
            <person name="Sisk P."/>
            <person name="Stolte C."/>
            <person name="Sykes S."/>
            <person name="Thomson T."/>
            <person name="Walk T."/>
            <person name="White J."/>
            <person name="Yandava C."/>
            <person name="Burger G."/>
            <person name="Gray M.W."/>
            <person name="Holland P.W.H."/>
            <person name="King N."/>
            <person name="Lang F.B.F."/>
            <person name="Roger A.J."/>
            <person name="Ruiz-Trillo I."/>
            <person name="Lander E."/>
            <person name="Nusbaum C."/>
        </authorList>
    </citation>
    <scope>NUCLEOTIDE SEQUENCE [LARGE SCALE GENOMIC DNA]</scope>
    <source>
        <strain evidence="13 14">ATCC 50062</strain>
    </source>
</reference>
<evidence type="ECO:0000259" key="11">
    <source>
        <dbReference type="Pfam" id="PF17795"/>
    </source>
</evidence>
<keyword evidence="6 7" id="KW-0687">Ribonucleoprotein</keyword>
<feature type="domain" description="Major vault protein repeat" evidence="10">
    <location>
        <begin position="50"/>
        <end position="109"/>
    </location>
</feature>
<dbReference type="Gene3D" id="3.30.479.30">
    <property type="entry name" value="Band 7 domain"/>
    <property type="match status" value="1"/>
</dbReference>
<dbReference type="Gene3D" id="2.30.30.570">
    <property type="match status" value="2"/>
</dbReference>
<keyword evidence="14" id="KW-1185">Reference proteome</keyword>
<feature type="domain" description="Major vault protein repeat" evidence="8">
    <location>
        <begin position="170"/>
        <end position="210"/>
    </location>
</feature>
<dbReference type="InterPro" id="IPR043179">
    <property type="entry name" value="Vault_2_sf"/>
</dbReference>
<gene>
    <name evidence="13" type="ORF">AMSG_09422</name>
</gene>
<evidence type="ECO:0000256" key="3">
    <source>
        <dbReference type="ARBA" id="ARBA00022490"/>
    </source>
</evidence>
<dbReference type="FunFam" id="2.30.30.560:FF:000002">
    <property type="entry name" value="Major vault protein-alpha"/>
    <property type="match status" value="1"/>
</dbReference>
<dbReference type="Pfam" id="PF17796">
    <property type="entry name" value="Vault_4"/>
    <property type="match status" value="1"/>
</dbReference>
<keyword evidence="3 7" id="KW-0963">Cytoplasm</keyword>
<protein>
    <submittedName>
        <fullName evidence="13">Major vault protein</fullName>
    </submittedName>
</protein>
<comment type="subcellular location">
    <subcellularLocation>
        <location evidence="2 7">Cytoplasm</location>
    </subcellularLocation>
    <subcellularLocation>
        <location evidence="1">Nucleus</location>
    </subcellularLocation>
</comment>